<keyword evidence="6" id="KW-0175">Coiled coil</keyword>
<dbReference type="AlphaFoldDB" id="A0AA46TF31"/>
<name>A0AA46TF31_9ACTN</name>
<evidence type="ECO:0000313" key="9">
    <source>
        <dbReference type="Proteomes" id="UP001164390"/>
    </source>
</evidence>
<sequence length="209" mass="22857">MVRTADHAARRAQIVGAVKRLMLEVGLSHITIAGVAQSADISVGLVQHYYSSKEELLLDTYRTVCEDVLARVDAAVVRAERRHERIEQMLLDALDQFLPLTKKRADEVQLVHAFAGAALENAALQPGYRAALAEHQARAERALENGKLCGEVDPSTDSRAEAYALLALTDGLAARLLVQKSRAQQSWARAALAREAARLFPGECRRHGA</sequence>
<keyword evidence="3 5" id="KW-0238">DNA-binding</keyword>
<evidence type="ECO:0000256" key="1">
    <source>
        <dbReference type="ARBA" id="ARBA00022491"/>
    </source>
</evidence>
<keyword evidence="2" id="KW-0805">Transcription regulation</keyword>
<dbReference type="Pfam" id="PF13977">
    <property type="entry name" value="TetR_C_6"/>
    <property type="match status" value="1"/>
</dbReference>
<evidence type="ECO:0000256" key="4">
    <source>
        <dbReference type="ARBA" id="ARBA00023163"/>
    </source>
</evidence>
<keyword evidence="1" id="KW-0678">Repressor</keyword>
<dbReference type="SUPFAM" id="SSF46689">
    <property type="entry name" value="Homeodomain-like"/>
    <property type="match status" value="1"/>
</dbReference>
<organism evidence="8 9">
    <name type="scientific">Solicola gregarius</name>
    <dbReference type="NCBI Taxonomy" id="2908642"/>
    <lineage>
        <taxon>Bacteria</taxon>
        <taxon>Bacillati</taxon>
        <taxon>Actinomycetota</taxon>
        <taxon>Actinomycetes</taxon>
        <taxon>Propionibacteriales</taxon>
        <taxon>Nocardioidaceae</taxon>
        <taxon>Solicola</taxon>
    </lineage>
</organism>
<keyword evidence="4" id="KW-0804">Transcription</keyword>
<dbReference type="InterPro" id="IPR009057">
    <property type="entry name" value="Homeodomain-like_sf"/>
</dbReference>
<evidence type="ECO:0000256" key="3">
    <source>
        <dbReference type="ARBA" id="ARBA00023125"/>
    </source>
</evidence>
<dbReference type="InterPro" id="IPR036271">
    <property type="entry name" value="Tet_transcr_reg_TetR-rel_C_sf"/>
</dbReference>
<dbReference type="PRINTS" id="PR00455">
    <property type="entry name" value="HTHTETR"/>
</dbReference>
<protein>
    <submittedName>
        <fullName evidence="8">TetR/AcrR family transcriptional regulator</fullName>
    </submittedName>
</protein>
<gene>
    <name evidence="8" type="ORF">L0C25_16735</name>
</gene>
<evidence type="ECO:0000259" key="7">
    <source>
        <dbReference type="PROSITE" id="PS50977"/>
    </source>
</evidence>
<dbReference type="InterPro" id="IPR001647">
    <property type="entry name" value="HTH_TetR"/>
</dbReference>
<evidence type="ECO:0000256" key="2">
    <source>
        <dbReference type="ARBA" id="ARBA00023015"/>
    </source>
</evidence>
<evidence type="ECO:0000256" key="5">
    <source>
        <dbReference type="PROSITE-ProRule" id="PRU00335"/>
    </source>
</evidence>
<dbReference type="SUPFAM" id="SSF48498">
    <property type="entry name" value="Tetracyclin repressor-like, C-terminal domain"/>
    <property type="match status" value="1"/>
</dbReference>
<dbReference type="EMBL" id="CP094970">
    <property type="protein sequence ID" value="UYM04179.1"/>
    <property type="molecule type" value="Genomic_DNA"/>
</dbReference>
<dbReference type="PROSITE" id="PS50977">
    <property type="entry name" value="HTH_TETR_2"/>
    <property type="match status" value="1"/>
</dbReference>
<evidence type="ECO:0000256" key="6">
    <source>
        <dbReference type="SAM" id="Coils"/>
    </source>
</evidence>
<dbReference type="PANTHER" id="PTHR47506:SF6">
    <property type="entry name" value="HTH-TYPE TRANSCRIPTIONAL REPRESSOR NEMR"/>
    <property type="match status" value="1"/>
</dbReference>
<evidence type="ECO:0000313" key="8">
    <source>
        <dbReference type="EMBL" id="UYM04179.1"/>
    </source>
</evidence>
<keyword evidence="9" id="KW-1185">Reference proteome</keyword>
<dbReference type="InterPro" id="IPR039538">
    <property type="entry name" value="BetI_C"/>
</dbReference>
<dbReference type="Gene3D" id="1.10.357.10">
    <property type="entry name" value="Tetracycline Repressor, domain 2"/>
    <property type="match status" value="1"/>
</dbReference>
<proteinExistence type="predicted"/>
<reference evidence="8" key="1">
    <citation type="submission" date="2022-01" db="EMBL/GenBank/DDBJ databases">
        <title>Nocardioidaceae gen. sp. A5X3R13.</title>
        <authorList>
            <person name="Lopez Marin M.A."/>
            <person name="Uhlik O."/>
        </authorList>
    </citation>
    <scope>NUCLEOTIDE SEQUENCE</scope>
    <source>
        <strain evidence="8">A5X3R13</strain>
    </source>
</reference>
<feature type="coiled-coil region" evidence="6">
    <location>
        <begin position="69"/>
        <end position="96"/>
    </location>
</feature>
<dbReference type="Proteomes" id="UP001164390">
    <property type="component" value="Chromosome"/>
</dbReference>
<dbReference type="Pfam" id="PF00440">
    <property type="entry name" value="TetR_N"/>
    <property type="match status" value="1"/>
</dbReference>
<dbReference type="RefSeq" id="WP_271632838.1">
    <property type="nucleotide sequence ID" value="NZ_CP094970.1"/>
</dbReference>
<feature type="domain" description="HTH tetR-type" evidence="7">
    <location>
        <begin position="8"/>
        <end position="68"/>
    </location>
</feature>
<dbReference type="PANTHER" id="PTHR47506">
    <property type="entry name" value="TRANSCRIPTIONAL REGULATORY PROTEIN"/>
    <property type="match status" value="1"/>
</dbReference>
<feature type="DNA-binding region" description="H-T-H motif" evidence="5">
    <location>
        <begin position="31"/>
        <end position="50"/>
    </location>
</feature>
<dbReference type="GO" id="GO:0003677">
    <property type="term" value="F:DNA binding"/>
    <property type="evidence" value="ECO:0007669"/>
    <property type="project" value="UniProtKB-UniRule"/>
</dbReference>
<accession>A0AA46TF31</accession>
<dbReference type="KEGG" id="sgrg:L0C25_16735"/>